<reference evidence="6 7" key="1">
    <citation type="submission" date="2018-10" db="EMBL/GenBank/DDBJ databases">
        <title>Tessaracoccus antarcticuss sp. nov., isolated from sediment.</title>
        <authorList>
            <person name="Zhou L.Y."/>
            <person name="Du Z.J."/>
        </authorList>
    </citation>
    <scope>NUCLEOTIDE SEQUENCE [LARGE SCALE GENOMIC DNA]</scope>
    <source>
        <strain evidence="6 7">JDX10</strain>
    </source>
</reference>
<evidence type="ECO:0000256" key="4">
    <source>
        <dbReference type="SAM" id="MobiDB-lite"/>
    </source>
</evidence>
<dbReference type="Pfam" id="PF26003">
    <property type="entry name" value="Integrase_N_phage"/>
    <property type="match status" value="1"/>
</dbReference>
<sequence>MVAWTENNSSVRGGGNRRGTRANFGSVRKLPSRRYQARFAGPDGDEHRAPTTFETKADALAWLAMQSAAITERRWKPAPADEPPELPMFRDYAAGWLERRELKPRTRNEYGKLLGLTQEGPINSRRPRSATTLLSAFGDTRLDAITAKDVRTWHQRMGAGTPTRRAHLYALLRTILGSAVEEELILSNPCQVKGAGKAKRARRIEPASLAELATIVDSVPERWRMLVTLSAWCALRFGEATELRRKDVAADGTVLRVRRGVTWVAGQAIVGPPKSEAGSRDVTIPPHLVEPLRKHVAAWAEPGLNGLIFPAVGGGHLNHGTFHKHYRRARDAAGRSDLRLHDLRHTGAVFAAQAGATTRELMDRLGHSTAEMAMRYQHVADGRQVEIARRLSQFAAHIDERSS</sequence>
<dbReference type="InterPro" id="IPR010998">
    <property type="entry name" value="Integrase_recombinase_N"/>
</dbReference>
<dbReference type="AlphaFoldDB" id="A0A3M0G8X4"/>
<dbReference type="InterPro" id="IPR011010">
    <property type="entry name" value="DNA_brk_join_enz"/>
</dbReference>
<proteinExistence type="inferred from homology"/>
<dbReference type="Gene3D" id="1.10.443.10">
    <property type="entry name" value="Intergrase catalytic core"/>
    <property type="match status" value="1"/>
</dbReference>
<dbReference type="InterPro" id="IPR013762">
    <property type="entry name" value="Integrase-like_cat_sf"/>
</dbReference>
<comment type="caution">
    <text evidence="6">The sequence shown here is derived from an EMBL/GenBank/DDBJ whole genome shotgun (WGS) entry which is preliminary data.</text>
</comment>
<keyword evidence="2" id="KW-0238">DNA-binding</keyword>
<evidence type="ECO:0000256" key="1">
    <source>
        <dbReference type="ARBA" id="ARBA00008857"/>
    </source>
</evidence>
<evidence type="ECO:0000256" key="3">
    <source>
        <dbReference type="ARBA" id="ARBA00023172"/>
    </source>
</evidence>
<evidence type="ECO:0000256" key="2">
    <source>
        <dbReference type="ARBA" id="ARBA00023125"/>
    </source>
</evidence>
<dbReference type="PROSITE" id="PS51898">
    <property type="entry name" value="TYR_RECOMBINASE"/>
    <property type="match status" value="1"/>
</dbReference>
<dbReference type="Pfam" id="PF00589">
    <property type="entry name" value="Phage_integrase"/>
    <property type="match status" value="1"/>
</dbReference>
<dbReference type="OrthoDB" id="1822491at2"/>
<keyword evidence="7" id="KW-1185">Reference proteome</keyword>
<dbReference type="GO" id="GO:0015074">
    <property type="term" value="P:DNA integration"/>
    <property type="evidence" value="ECO:0007669"/>
    <property type="project" value="InterPro"/>
</dbReference>
<evidence type="ECO:0000313" key="6">
    <source>
        <dbReference type="EMBL" id="RMB57509.1"/>
    </source>
</evidence>
<feature type="domain" description="Tyr recombinase" evidence="5">
    <location>
        <begin position="202"/>
        <end position="389"/>
    </location>
</feature>
<accession>A0A3M0G8X4</accession>
<keyword evidence="3" id="KW-0233">DNA recombination</keyword>
<comment type="similarity">
    <text evidence="1">Belongs to the 'phage' integrase family.</text>
</comment>
<dbReference type="EMBL" id="REFW01000006">
    <property type="protein sequence ID" value="RMB57509.1"/>
    <property type="molecule type" value="Genomic_DNA"/>
</dbReference>
<dbReference type="SUPFAM" id="SSF56349">
    <property type="entry name" value="DNA breaking-rejoining enzymes"/>
    <property type="match status" value="1"/>
</dbReference>
<dbReference type="Proteomes" id="UP000275256">
    <property type="component" value="Unassembled WGS sequence"/>
</dbReference>
<name>A0A3M0G8X4_9ACTN</name>
<gene>
    <name evidence="6" type="ORF">EAX62_15605</name>
</gene>
<protein>
    <submittedName>
        <fullName evidence="6">Site-specific integrase</fullName>
    </submittedName>
</protein>
<dbReference type="GO" id="GO:0006310">
    <property type="term" value="P:DNA recombination"/>
    <property type="evidence" value="ECO:0007669"/>
    <property type="project" value="UniProtKB-KW"/>
</dbReference>
<evidence type="ECO:0000259" key="5">
    <source>
        <dbReference type="PROSITE" id="PS51898"/>
    </source>
</evidence>
<dbReference type="GO" id="GO:0003677">
    <property type="term" value="F:DNA binding"/>
    <property type="evidence" value="ECO:0007669"/>
    <property type="project" value="UniProtKB-KW"/>
</dbReference>
<dbReference type="PANTHER" id="PTHR30349:SF64">
    <property type="entry name" value="PROPHAGE INTEGRASE INTD-RELATED"/>
    <property type="match status" value="1"/>
</dbReference>
<dbReference type="PANTHER" id="PTHR30349">
    <property type="entry name" value="PHAGE INTEGRASE-RELATED"/>
    <property type="match status" value="1"/>
</dbReference>
<feature type="region of interest" description="Disordered" evidence="4">
    <location>
        <begin position="1"/>
        <end position="25"/>
    </location>
</feature>
<evidence type="ECO:0000313" key="7">
    <source>
        <dbReference type="Proteomes" id="UP000275256"/>
    </source>
</evidence>
<organism evidence="6 7">
    <name type="scientific">Tessaracoccus antarcticus</name>
    <dbReference type="NCBI Taxonomy" id="2479848"/>
    <lineage>
        <taxon>Bacteria</taxon>
        <taxon>Bacillati</taxon>
        <taxon>Actinomycetota</taxon>
        <taxon>Actinomycetes</taxon>
        <taxon>Propionibacteriales</taxon>
        <taxon>Propionibacteriaceae</taxon>
        <taxon>Tessaracoccus</taxon>
    </lineage>
</organism>
<dbReference type="CDD" id="cd01189">
    <property type="entry name" value="INT_ICEBs1_C_like"/>
    <property type="match status" value="1"/>
</dbReference>
<dbReference type="InterPro" id="IPR002104">
    <property type="entry name" value="Integrase_catalytic"/>
</dbReference>
<dbReference type="InterPro" id="IPR058717">
    <property type="entry name" value="Phage_L5_Integrase_N"/>
</dbReference>
<dbReference type="Gene3D" id="1.10.150.130">
    <property type="match status" value="1"/>
</dbReference>
<dbReference type="InterPro" id="IPR050090">
    <property type="entry name" value="Tyrosine_recombinase_XerCD"/>
</dbReference>